<dbReference type="OrthoDB" id="5822701at2759"/>
<dbReference type="EMBL" id="CAJFCV020000002">
    <property type="protein sequence ID" value="CAG9102095.1"/>
    <property type="molecule type" value="Genomic_DNA"/>
</dbReference>
<name>A0A1I7SRN1_BURXY</name>
<dbReference type="Gene3D" id="1.20.1070.10">
    <property type="entry name" value="Rhodopsin 7-helix transmembrane proteins"/>
    <property type="match status" value="1"/>
</dbReference>
<dbReference type="Proteomes" id="UP000095284">
    <property type="component" value="Unplaced"/>
</dbReference>
<evidence type="ECO:0000313" key="5">
    <source>
        <dbReference type="Proteomes" id="UP000659654"/>
    </source>
</evidence>
<dbReference type="SUPFAM" id="SSF81321">
    <property type="entry name" value="Family A G protein-coupled receptor-like"/>
    <property type="match status" value="1"/>
</dbReference>
<keyword evidence="1" id="KW-1133">Transmembrane helix</keyword>
<feature type="transmembrane region" description="Helical" evidence="1">
    <location>
        <begin position="192"/>
        <end position="216"/>
    </location>
</feature>
<evidence type="ECO:0000313" key="4">
    <source>
        <dbReference type="Proteomes" id="UP000095284"/>
    </source>
</evidence>
<dbReference type="WBParaSite" id="BXY_1569700.1">
    <property type="protein sequence ID" value="BXY_1569700.1"/>
    <property type="gene ID" value="BXY_1569700"/>
</dbReference>
<reference evidence="6" key="1">
    <citation type="submission" date="2016-11" db="UniProtKB">
        <authorList>
            <consortium name="WormBaseParasite"/>
        </authorList>
    </citation>
    <scope>IDENTIFICATION</scope>
</reference>
<gene>
    <name evidence="2" type="ORF">BXYJ_LOCUS5327</name>
</gene>
<organism evidence="4 6">
    <name type="scientific">Bursaphelenchus xylophilus</name>
    <name type="common">Pinewood nematode worm</name>
    <name type="synonym">Aphelenchoides xylophilus</name>
    <dbReference type="NCBI Taxonomy" id="6326"/>
    <lineage>
        <taxon>Eukaryota</taxon>
        <taxon>Metazoa</taxon>
        <taxon>Ecdysozoa</taxon>
        <taxon>Nematoda</taxon>
        <taxon>Chromadorea</taxon>
        <taxon>Rhabditida</taxon>
        <taxon>Tylenchina</taxon>
        <taxon>Tylenchomorpha</taxon>
        <taxon>Aphelenchoidea</taxon>
        <taxon>Aphelenchoididae</taxon>
        <taxon>Bursaphelenchus</taxon>
    </lineage>
</organism>
<keyword evidence="5" id="KW-1185">Reference proteome</keyword>
<evidence type="ECO:0000256" key="1">
    <source>
        <dbReference type="SAM" id="Phobius"/>
    </source>
</evidence>
<feature type="transmembrane region" description="Helical" evidence="1">
    <location>
        <begin position="85"/>
        <end position="109"/>
    </location>
</feature>
<accession>A0A1I7SRN1</accession>
<dbReference type="PANTHER" id="PTHR22943:SF248">
    <property type="entry name" value="SEVEN TM RECEPTOR"/>
    <property type="match status" value="1"/>
</dbReference>
<feature type="transmembrane region" description="Helical" evidence="1">
    <location>
        <begin position="278"/>
        <end position="300"/>
    </location>
</feature>
<dbReference type="InterPro" id="IPR019429">
    <property type="entry name" value="7TM_GPCR_serpentine_rcpt_Sri"/>
</dbReference>
<reference evidence="3" key="2">
    <citation type="submission" date="2020-08" db="EMBL/GenBank/DDBJ databases">
        <authorList>
            <person name="Kikuchi T."/>
        </authorList>
    </citation>
    <scope>NUCLEOTIDE SEQUENCE</scope>
    <source>
        <strain evidence="2">Ka4C1</strain>
    </source>
</reference>
<evidence type="ECO:0000313" key="6">
    <source>
        <dbReference type="WBParaSite" id="BXY_1569700.1"/>
    </source>
</evidence>
<dbReference type="Proteomes" id="UP000582659">
    <property type="component" value="Unassembled WGS sequence"/>
</dbReference>
<feature type="transmembrane region" description="Helical" evidence="1">
    <location>
        <begin position="129"/>
        <end position="150"/>
    </location>
</feature>
<dbReference type="EMBL" id="CAJFDI010000002">
    <property type="protein sequence ID" value="CAD5217934.1"/>
    <property type="molecule type" value="Genomic_DNA"/>
</dbReference>
<dbReference type="Proteomes" id="UP000659654">
    <property type="component" value="Unassembled WGS sequence"/>
</dbReference>
<evidence type="ECO:0000313" key="3">
    <source>
        <dbReference type="EMBL" id="CAG9102095.1"/>
    </source>
</evidence>
<feature type="transmembrane region" description="Helical" evidence="1">
    <location>
        <begin position="237"/>
        <end position="266"/>
    </location>
</feature>
<feature type="transmembrane region" description="Helical" evidence="1">
    <location>
        <begin position="41"/>
        <end position="65"/>
    </location>
</feature>
<dbReference type="Pfam" id="PF10327">
    <property type="entry name" value="7TM_GPCR_Sri"/>
    <property type="match status" value="1"/>
</dbReference>
<feature type="transmembrane region" description="Helical" evidence="1">
    <location>
        <begin position="6"/>
        <end position="29"/>
    </location>
</feature>
<proteinExistence type="predicted"/>
<evidence type="ECO:0000313" key="2">
    <source>
        <dbReference type="EMBL" id="CAD5217934.1"/>
    </source>
</evidence>
<protein>
    <submittedName>
        <fullName evidence="2">(pine wood nematode) hypothetical protein</fullName>
    </submittedName>
</protein>
<dbReference type="PANTHER" id="PTHR22943">
    <property type="entry name" value="7-TRANSMEMBRANE DOMAIN RECEPTOR C.ELEGANS"/>
    <property type="match status" value="1"/>
</dbReference>
<keyword evidence="1" id="KW-0472">Membrane</keyword>
<keyword evidence="1" id="KW-0812">Transmembrane</keyword>
<sequence>MSPEAFSVCCYIIGAISVFLNGLTVYLIISQSTSDIRGYRVYLLNFTITDLIFSILLSFLLQPIPVIPGGGALIAGLTKYTGNGYAGHCVFSLIALVFAHSIVSLNYCFIYRFASLMDVRAKQMLEKRWYKSLLIGSGEMICFGIAMLIYDMRVEDEVFRNNTIVRFPYQEHLFDGAVWYGYDYKESPHANIFLVTALTLAPLSCGYNFLCAFIIVAKLHYHRRRLTQRTYNLHLKLMLALLIQTTAPLVLFITPISYVFASAFFLVKGALTNETIRYLPVLALALHPIINPLVTIFFIAPYRNAILGRIPSKRRAPVPRSLSQSHSTCNLYYNP</sequence>
<dbReference type="AlphaFoldDB" id="A0A1I7SRN1"/>